<accession>A0A1J8PIG8</accession>
<sequence length="130" mass="14796">MHKDSTHATAYDYCIVFKTEVLQLQFQTTCTARVTGYLIYAPVDKGRDNVAQDILKCYGNDELIELADYFMTICCRQYPCSCSELKSRMRYFEFSVRAAKGRTPAPSNHPSNPEFDNIQQMLGCLLGESP</sequence>
<organism evidence="1 2">
    <name type="scientific">Rhizopogon vesiculosus</name>
    <dbReference type="NCBI Taxonomy" id="180088"/>
    <lineage>
        <taxon>Eukaryota</taxon>
        <taxon>Fungi</taxon>
        <taxon>Dikarya</taxon>
        <taxon>Basidiomycota</taxon>
        <taxon>Agaricomycotina</taxon>
        <taxon>Agaricomycetes</taxon>
        <taxon>Agaricomycetidae</taxon>
        <taxon>Boletales</taxon>
        <taxon>Suillineae</taxon>
        <taxon>Rhizopogonaceae</taxon>
        <taxon>Rhizopogon</taxon>
    </lineage>
</organism>
<keyword evidence="2" id="KW-1185">Reference proteome</keyword>
<dbReference type="EMBL" id="LVVM01006611">
    <property type="protein sequence ID" value="OJA07603.1"/>
    <property type="molecule type" value="Genomic_DNA"/>
</dbReference>
<name>A0A1J8PIG8_9AGAM</name>
<gene>
    <name evidence="1" type="ORF">AZE42_06276</name>
</gene>
<comment type="caution">
    <text evidence="1">The sequence shown here is derived from an EMBL/GenBank/DDBJ whole genome shotgun (WGS) entry which is preliminary data.</text>
</comment>
<reference evidence="1 2" key="1">
    <citation type="submission" date="2016-03" db="EMBL/GenBank/DDBJ databases">
        <title>Comparative genomics of the ectomycorrhizal sister species Rhizopogon vinicolor and Rhizopogon vesiculosus (Basidiomycota: Boletales) reveals a divergence of the mating type B locus.</title>
        <authorList>
            <person name="Mujic A.B."/>
            <person name="Kuo A."/>
            <person name="Tritt A."/>
            <person name="Lipzen A."/>
            <person name="Chen C."/>
            <person name="Johnson J."/>
            <person name="Sharma A."/>
            <person name="Barry K."/>
            <person name="Grigoriev I.V."/>
            <person name="Spatafora J.W."/>
        </authorList>
    </citation>
    <scope>NUCLEOTIDE SEQUENCE [LARGE SCALE GENOMIC DNA]</scope>
    <source>
        <strain evidence="1 2">AM-OR11-056</strain>
    </source>
</reference>
<dbReference type="Proteomes" id="UP000183567">
    <property type="component" value="Unassembled WGS sequence"/>
</dbReference>
<evidence type="ECO:0000313" key="1">
    <source>
        <dbReference type="EMBL" id="OJA07603.1"/>
    </source>
</evidence>
<proteinExistence type="predicted"/>
<dbReference type="OrthoDB" id="2104739at2759"/>
<dbReference type="AlphaFoldDB" id="A0A1J8PIG8"/>
<protein>
    <submittedName>
        <fullName evidence="1">Uncharacterized protein</fullName>
    </submittedName>
</protein>
<evidence type="ECO:0000313" key="2">
    <source>
        <dbReference type="Proteomes" id="UP000183567"/>
    </source>
</evidence>